<reference evidence="2 3" key="1">
    <citation type="submission" date="2019-09" db="EMBL/GenBank/DDBJ databases">
        <authorList>
            <person name="Dittami M. S."/>
        </authorList>
    </citation>
    <scope>NUCLEOTIDE SEQUENCE [LARGE SCALE GENOMIC DNA]</scope>
    <source>
        <strain evidence="2">SPHINGO391</strain>
    </source>
</reference>
<sequence length="209" mass="22701">MTISVSKFTRGASPAGARAGETSPLSSDSVSPGSFAEAKGVIASIDQIETWLAIAKAGDRFLYATRPFLPAGSQGALRMRTLAEQGLVYLVKKRSDLLPGEWCYYAERSTKSAREVRPLREPRHDVRTVPDDISAINVLLPILKKAARFGRPCPTDVQLAERAQLPRDAVQPAIDAMRTMNIIRVLPAKAPTLRLVEIVETGHKTGLVA</sequence>
<feature type="region of interest" description="Disordered" evidence="1">
    <location>
        <begin position="1"/>
        <end position="31"/>
    </location>
</feature>
<dbReference type="AlphaFoldDB" id="A0A5E7ZTI6"/>
<organism evidence="2 3">
    <name type="scientific">Sphingomonas aurantiaca</name>
    <dbReference type="NCBI Taxonomy" id="185949"/>
    <lineage>
        <taxon>Bacteria</taxon>
        <taxon>Pseudomonadati</taxon>
        <taxon>Pseudomonadota</taxon>
        <taxon>Alphaproteobacteria</taxon>
        <taxon>Sphingomonadales</taxon>
        <taxon>Sphingomonadaceae</taxon>
        <taxon>Sphingomonas</taxon>
    </lineage>
</organism>
<proteinExistence type="predicted"/>
<protein>
    <submittedName>
        <fullName evidence="2">Uncharacterized protein</fullName>
    </submittedName>
</protein>
<gene>
    <name evidence="2" type="ORF">SPHINGO391_470068</name>
</gene>
<evidence type="ECO:0000313" key="3">
    <source>
        <dbReference type="Proteomes" id="UP000326857"/>
    </source>
</evidence>
<evidence type="ECO:0000256" key="1">
    <source>
        <dbReference type="SAM" id="MobiDB-lite"/>
    </source>
</evidence>
<accession>A0A5E7ZTI6</accession>
<name>A0A5E7ZTI6_9SPHN</name>
<dbReference type="EMBL" id="CABVLI010000042">
    <property type="protein sequence ID" value="VVT20435.1"/>
    <property type="molecule type" value="Genomic_DNA"/>
</dbReference>
<dbReference type="RefSeq" id="WP_151991245.1">
    <property type="nucleotide sequence ID" value="NZ_LR701528.1"/>
</dbReference>
<evidence type="ECO:0000313" key="2">
    <source>
        <dbReference type="EMBL" id="VVT20435.1"/>
    </source>
</evidence>
<dbReference type="Proteomes" id="UP000326857">
    <property type="component" value="Unassembled WGS sequence"/>
</dbReference>